<dbReference type="PROSITE" id="PS00518">
    <property type="entry name" value="ZF_RING_1"/>
    <property type="match status" value="1"/>
</dbReference>
<dbReference type="PANTHER" id="PTHR46537">
    <property type="entry name" value="OS11G0578200 PROTEIN"/>
    <property type="match status" value="1"/>
</dbReference>
<dbReference type="CDD" id="cd16531">
    <property type="entry name" value="RING-HC_RING1-like"/>
    <property type="match status" value="1"/>
</dbReference>
<proteinExistence type="predicted"/>
<reference evidence="7" key="2">
    <citation type="submission" date="2020-07" db="EMBL/GenBank/DDBJ databases">
        <authorList>
            <person name="Vera ALvarez R."/>
            <person name="Arias-Moreno D.M."/>
            <person name="Jimenez-Jacinto V."/>
            <person name="Jimenez-Bremont J.F."/>
            <person name="Swaminathan K."/>
            <person name="Moose S.P."/>
            <person name="Guerrero-Gonzalez M.L."/>
            <person name="Marino-Ramirez L."/>
            <person name="Landsman D."/>
            <person name="Rodriguez-Kessler M."/>
            <person name="Delgado-Sanchez P."/>
        </authorList>
    </citation>
    <scope>NUCLEOTIDE SEQUENCE</scope>
    <source>
        <tissue evidence="7">Cladode</tissue>
    </source>
</reference>
<dbReference type="Pfam" id="PF13923">
    <property type="entry name" value="zf-C3HC4_2"/>
    <property type="match status" value="1"/>
</dbReference>
<evidence type="ECO:0000256" key="1">
    <source>
        <dbReference type="ARBA" id="ARBA00022723"/>
    </source>
</evidence>
<keyword evidence="3" id="KW-0862">Zinc</keyword>
<dbReference type="SMART" id="SM00184">
    <property type="entry name" value="RING"/>
    <property type="match status" value="1"/>
</dbReference>
<dbReference type="PANTHER" id="PTHR46537:SF3">
    <property type="entry name" value="E3 UBIQUITIN-PROTEIN LIGASE RING1A"/>
    <property type="match status" value="1"/>
</dbReference>
<evidence type="ECO:0000313" key="7">
    <source>
        <dbReference type="EMBL" id="MBA4628143.1"/>
    </source>
</evidence>
<keyword evidence="2 4" id="KW-0863">Zinc-finger</keyword>
<evidence type="ECO:0000256" key="5">
    <source>
        <dbReference type="SAM" id="MobiDB-lite"/>
    </source>
</evidence>
<sequence length="433" mass="48158">MPAQKRLEEENTDDDLPETDAENHNDDDDEEDENDEQKQSEAESDGSSSSSSDESSDSDEKEEFLVVRLSDIRKEVQCPICLGIIRKTRTVMECLHRFCRECIDKSMRMGNNECPACRKHCASRRSLRDDPNFDSLIATLYPDIDQYEEEELAFQEDEKARNKQIQAAIAQTFRRQSEALSRKRRRSQGNYRRRRNCRSEDDDDANGHDGGKDSSSADERCTEFKPKRSKRWRSQPSPAATSGDGGGDENDQDGQRDAGIASAGLVGSSEMLVWGRGGMRSHTRYGSGSGGNGKHSRSRLAKLGEHLRNLDENGNELNMHVVLISLDEHKAPVLQRSYLCGRPTLSVGQLCQFIALQTSLPAEEVEILAGKGLSCTSSSVAPVQHQVSSSAVFDAFKDDLQVLHSEETLAGLKAACSFSQGRLTLAYRQKLST</sequence>
<feature type="region of interest" description="Disordered" evidence="5">
    <location>
        <begin position="278"/>
        <end position="297"/>
    </location>
</feature>
<evidence type="ECO:0000256" key="3">
    <source>
        <dbReference type="ARBA" id="ARBA00022833"/>
    </source>
</evidence>
<accession>A0A7C9CZW9</accession>
<dbReference type="PROSITE" id="PS50089">
    <property type="entry name" value="ZF_RING_2"/>
    <property type="match status" value="1"/>
</dbReference>
<organism evidence="7">
    <name type="scientific">Opuntia streptacantha</name>
    <name type="common">Prickly pear cactus</name>
    <name type="synonym">Opuntia cardona</name>
    <dbReference type="NCBI Taxonomy" id="393608"/>
    <lineage>
        <taxon>Eukaryota</taxon>
        <taxon>Viridiplantae</taxon>
        <taxon>Streptophyta</taxon>
        <taxon>Embryophyta</taxon>
        <taxon>Tracheophyta</taxon>
        <taxon>Spermatophyta</taxon>
        <taxon>Magnoliopsida</taxon>
        <taxon>eudicotyledons</taxon>
        <taxon>Gunneridae</taxon>
        <taxon>Pentapetalae</taxon>
        <taxon>Caryophyllales</taxon>
        <taxon>Cactineae</taxon>
        <taxon>Cactaceae</taxon>
        <taxon>Opuntioideae</taxon>
        <taxon>Opuntia</taxon>
    </lineage>
</organism>
<feature type="domain" description="RING-type" evidence="6">
    <location>
        <begin position="78"/>
        <end position="118"/>
    </location>
</feature>
<feature type="region of interest" description="Disordered" evidence="5">
    <location>
        <begin position="174"/>
        <end position="257"/>
    </location>
</feature>
<dbReference type="SUPFAM" id="SSF57850">
    <property type="entry name" value="RING/U-box"/>
    <property type="match status" value="1"/>
</dbReference>
<feature type="compositionally biased region" description="Basic residues" evidence="5">
    <location>
        <begin position="182"/>
        <end position="196"/>
    </location>
</feature>
<dbReference type="EMBL" id="GISG01064884">
    <property type="protein sequence ID" value="MBA4628143.1"/>
    <property type="molecule type" value="Transcribed_RNA"/>
</dbReference>
<feature type="compositionally biased region" description="Acidic residues" evidence="5">
    <location>
        <begin position="10"/>
        <end position="35"/>
    </location>
</feature>
<evidence type="ECO:0000259" key="6">
    <source>
        <dbReference type="PROSITE" id="PS50089"/>
    </source>
</evidence>
<evidence type="ECO:0000256" key="2">
    <source>
        <dbReference type="ARBA" id="ARBA00022771"/>
    </source>
</evidence>
<name>A0A7C9CZW9_OPUST</name>
<dbReference type="InterPro" id="IPR044592">
    <property type="entry name" value="RING1A/B"/>
</dbReference>
<dbReference type="GO" id="GO:0008270">
    <property type="term" value="F:zinc ion binding"/>
    <property type="evidence" value="ECO:0007669"/>
    <property type="project" value="UniProtKB-KW"/>
</dbReference>
<dbReference type="InterPro" id="IPR001841">
    <property type="entry name" value="Znf_RING"/>
</dbReference>
<feature type="compositionally biased region" description="Basic and acidic residues" evidence="5">
    <location>
        <begin position="205"/>
        <end position="226"/>
    </location>
</feature>
<protein>
    <recommendedName>
        <fullName evidence="6">RING-type domain-containing protein</fullName>
    </recommendedName>
</protein>
<reference evidence="7" key="1">
    <citation type="journal article" date="2013" name="J. Plant Res.">
        <title>Effect of fungi and light on seed germination of three Opuntia species from semiarid lands of central Mexico.</title>
        <authorList>
            <person name="Delgado-Sanchez P."/>
            <person name="Jimenez-Bremont J.F."/>
            <person name="Guerrero-Gonzalez Mde L."/>
            <person name="Flores J."/>
        </authorList>
    </citation>
    <scope>NUCLEOTIDE SEQUENCE</scope>
    <source>
        <tissue evidence="7">Cladode</tissue>
    </source>
</reference>
<evidence type="ECO:0000256" key="4">
    <source>
        <dbReference type="PROSITE-ProRule" id="PRU00175"/>
    </source>
</evidence>
<feature type="region of interest" description="Disordered" evidence="5">
    <location>
        <begin position="1"/>
        <end position="62"/>
    </location>
</feature>
<dbReference type="InterPro" id="IPR013083">
    <property type="entry name" value="Znf_RING/FYVE/PHD"/>
</dbReference>
<dbReference type="AlphaFoldDB" id="A0A7C9CZW9"/>
<dbReference type="Gene3D" id="3.30.40.10">
    <property type="entry name" value="Zinc/RING finger domain, C3HC4 (zinc finger)"/>
    <property type="match status" value="1"/>
</dbReference>
<dbReference type="InterPro" id="IPR017907">
    <property type="entry name" value="Znf_RING_CS"/>
</dbReference>
<keyword evidence="1" id="KW-0479">Metal-binding</keyword>